<reference evidence="1 2" key="1">
    <citation type="submission" date="2022-01" db="EMBL/GenBank/DDBJ databases">
        <authorList>
            <person name="Xiong W."/>
            <person name="Schranz E."/>
        </authorList>
    </citation>
    <scope>NUCLEOTIDE SEQUENCE [LARGE SCALE GENOMIC DNA]</scope>
</reference>
<proteinExistence type="predicted"/>
<accession>A0AAU9LFL2</accession>
<comment type="caution">
    <text evidence="1">The sequence shown here is derived from an EMBL/GenBank/DDBJ whole genome shotgun (WGS) entry which is preliminary data.</text>
</comment>
<dbReference type="EMBL" id="CAKMRJ010000001">
    <property type="protein sequence ID" value="CAH1413097.1"/>
    <property type="molecule type" value="Genomic_DNA"/>
</dbReference>
<dbReference type="AlphaFoldDB" id="A0AAU9LFL2"/>
<evidence type="ECO:0000313" key="2">
    <source>
        <dbReference type="Proteomes" id="UP001157418"/>
    </source>
</evidence>
<gene>
    <name evidence="1" type="ORF">LVIROSA_LOCUS1073</name>
</gene>
<sequence>MTTIKKSTVTGDIRRNDNRKTSMSKVFDEFVTDSESYGSSSEDMETSSPKSVVSKVRKWPAAVKDVNVDVIGRRIRNQIERIRAEDSHLGEDIGQCLIANVSSSGHHLVDVVIFSRAASPLSGKVEIAEQRR</sequence>
<name>A0AAU9LFL2_9ASTR</name>
<organism evidence="1 2">
    <name type="scientific">Lactuca virosa</name>
    <dbReference type="NCBI Taxonomy" id="75947"/>
    <lineage>
        <taxon>Eukaryota</taxon>
        <taxon>Viridiplantae</taxon>
        <taxon>Streptophyta</taxon>
        <taxon>Embryophyta</taxon>
        <taxon>Tracheophyta</taxon>
        <taxon>Spermatophyta</taxon>
        <taxon>Magnoliopsida</taxon>
        <taxon>eudicotyledons</taxon>
        <taxon>Gunneridae</taxon>
        <taxon>Pentapetalae</taxon>
        <taxon>asterids</taxon>
        <taxon>campanulids</taxon>
        <taxon>Asterales</taxon>
        <taxon>Asteraceae</taxon>
        <taxon>Cichorioideae</taxon>
        <taxon>Cichorieae</taxon>
        <taxon>Lactucinae</taxon>
        <taxon>Lactuca</taxon>
    </lineage>
</organism>
<keyword evidence="2" id="KW-1185">Reference proteome</keyword>
<protein>
    <submittedName>
        <fullName evidence="1">Uncharacterized protein</fullName>
    </submittedName>
</protein>
<dbReference type="Proteomes" id="UP001157418">
    <property type="component" value="Unassembled WGS sequence"/>
</dbReference>
<evidence type="ECO:0000313" key="1">
    <source>
        <dbReference type="EMBL" id="CAH1413097.1"/>
    </source>
</evidence>